<accession>A0ABV5MAF5</accession>
<dbReference type="InterPro" id="IPR013249">
    <property type="entry name" value="RNA_pol_sigma70_r4_t2"/>
</dbReference>
<organism evidence="8 9">
    <name type="scientific">Dactylosporangium vinaceum</name>
    <dbReference type="NCBI Taxonomy" id="53362"/>
    <lineage>
        <taxon>Bacteria</taxon>
        <taxon>Bacillati</taxon>
        <taxon>Actinomycetota</taxon>
        <taxon>Actinomycetes</taxon>
        <taxon>Micromonosporales</taxon>
        <taxon>Micromonosporaceae</taxon>
        <taxon>Dactylosporangium</taxon>
    </lineage>
</organism>
<dbReference type="RefSeq" id="WP_223093103.1">
    <property type="nucleotide sequence ID" value="NZ_CP061913.1"/>
</dbReference>
<proteinExistence type="inferred from homology"/>
<evidence type="ECO:0000259" key="7">
    <source>
        <dbReference type="Pfam" id="PF20239"/>
    </source>
</evidence>
<dbReference type="PANTHER" id="PTHR47756:SF2">
    <property type="entry name" value="BLL6612 PROTEIN"/>
    <property type="match status" value="1"/>
</dbReference>
<dbReference type="SUPFAM" id="SSF88946">
    <property type="entry name" value="Sigma2 domain of RNA polymerase sigma factors"/>
    <property type="match status" value="1"/>
</dbReference>
<dbReference type="Pfam" id="PF08281">
    <property type="entry name" value="Sigma70_r4_2"/>
    <property type="match status" value="1"/>
</dbReference>
<sequence>MTSEAETAATLEAVFRRDRPAVLATLIRLVGSFDVAEEALQEAMAAALQAWPSHGVPANPAGWLSVTARRRAIDRLRRDRAQADRAANLAVLARFDTAEADTGLESGAIVDDQLRLIFTCCHPALDLAARVALTLRVVAGLRTGEIARAFLVAEPTLGKRIVRAKRKIAEANIPYVVPPAEELPQRLTAVLSVVYLIFNEGYVASDGDTLGRPDLAGEAIRLARLVCGLLPDEPEAWALLSLLLLTDARRAARTDGAGAFVALEDQDRSRWDRELIAEGFAALDRAIQPGRHGPYLVQAAIAAMQSRPSGKVPWLEIAELYEVLYELQPSPVVALNHCAAVGFAHGPQRALALLRPLLDEPALADYQPLHAVRADLLWRSGDRSGAQAAFGRAIELSDNAVERRELQRRRAAVGAGRPPDRRG</sequence>
<name>A0ABV5MAF5_9ACTN</name>
<dbReference type="Proteomes" id="UP001589608">
    <property type="component" value="Unassembled WGS sequence"/>
</dbReference>
<evidence type="ECO:0000256" key="1">
    <source>
        <dbReference type="ARBA" id="ARBA00010641"/>
    </source>
</evidence>
<dbReference type="InterPro" id="IPR013324">
    <property type="entry name" value="RNA_pol_sigma_r3/r4-like"/>
</dbReference>
<feature type="domain" description="RNA polymerase sigma factor 70 region 4 type 2" evidence="6">
    <location>
        <begin position="117"/>
        <end position="168"/>
    </location>
</feature>
<comment type="similarity">
    <text evidence="1">Belongs to the sigma-70 factor family. ECF subfamily.</text>
</comment>
<comment type="caution">
    <text evidence="8">The sequence shown here is derived from an EMBL/GenBank/DDBJ whole genome shotgun (WGS) entry which is preliminary data.</text>
</comment>
<dbReference type="PANTHER" id="PTHR47756">
    <property type="entry name" value="BLL6612 PROTEIN-RELATED"/>
    <property type="match status" value="1"/>
</dbReference>
<evidence type="ECO:0000259" key="5">
    <source>
        <dbReference type="Pfam" id="PF04542"/>
    </source>
</evidence>
<dbReference type="InterPro" id="IPR007627">
    <property type="entry name" value="RNA_pol_sigma70_r2"/>
</dbReference>
<protein>
    <submittedName>
        <fullName evidence="8">RNA polymerase sigma factor</fullName>
    </submittedName>
</protein>
<evidence type="ECO:0000259" key="6">
    <source>
        <dbReference type="Pfam" id="PF08281"/>
    </source>
</evidence>
<evidence type="ECO:0000256" key="4">
    <source>
        <dbReference type="ARBA" id="ARBA00023163"/>
    </source>
</evidence>
<dbReference type="Pfam" id="PF20239">
    <property type="entry name" value="DUF6596"/>
    <property type="match status" value="1"/>
</dbReference>
<dbReference type="Pfam" id="PF04542">
    <property type="entry name" value="Sigma70_r2"/>
    <property type="match status" value="1"/>
</dbReference>
<evidence type="ECO:0000256" key="3">
    <source>
        <dbReference type="ARBA" id="ARBA00023082"/>
    </source>
</evidence>
<feature type="domain" description="RNA polymerase sigma-70 region 2" evidence="5">
    <location>
        <begin position="15"/>
        <end position="80"/>
    </location>
</feature>
<reference evidence="8 9" key="1">
    <citation type="submission" date="2024-09" db="EMBL/GenBank/DDBJ databases">
        <authorList>
            <person name="Sun Q."/>
            <person name="Mori K."/>
        </authorList>
    </citation>
    <scope>NUCLEOTIDE SEQUENCE [LARGE SCALE GENOMIC DNA]</scope>
    <source>
        <strain evidence="8 9">JCM 3307</strain>
    </source>
</reference>
<evidence type="ECO:0000313" key="9">
    <source>
        <dbReference type="Proteomes" id="UP001589608"/>
    </source>
</evidence>
<keyword evidence="4" id="KW-0804">Transcription</keyword>
<dbReference type="EMBL" id="JBHMCA010000043">
    <property type="protein sequence ID" value="MFB9445828.1"/>
    <property type="molecule type" value="Genomic_DNA"/>
</dbReference>
<evidence type="ECO:0000256" key="2">
    <source>
        <dbReference type="ARBA" id="ARBA00023015"/>
    </source>
</evidence>
<keyword evidence="3" id="KW-0731">Sigma factor</keyword>
<keyword evidence="9" id="KW-1185">Reference proteome</keyword>
<dbReference type="SUPFAM" id="SSF88659">
    <property type="entry name" value="Sigma3 and sigma4 domains of RNA polymerase sigma factors"/>
    <property type="match status" value="1"/>
</dbReference>
<dbReference type="InterPro" id="IPR046531">
    <property type="entry name" value="DUF6596"/>
</dbReference>
<feature type="domain" description="DUF6596" evidence="7">
    <location>
        <begin position="186"/>
        <end position="286"/>
    </location>
</feature>
<gene>
    <name evidence="8" type="ORF">ACFFTR_22335</name>
</gene>
<evidence type="ECO:0000313" key="8">
    <source>
        <dbReference type="EMBL" id="MFB9445828.1"/>
    </source>
</evidence>
<keyword evidence="2" id="KW-0805">Transcription regulation</keyword>
<dbReference type="InterPro" id="IPR013325">
    <property type="entry name" value="RNA_pol_sigma_r2"/>
</dbReference>
<dbReference type="Gene3D" id="1.10.1740.10">
    <property type="match status" value="1"/>
</dbReference>